<evidence type="ECO:0000256" key="1">
    <source>
        <dbReference type="SAM" id="Phobius"/>
    </source>
</evidence>
<protein>
    <submittedName>
        <fullName evidence="2">Uncharacterized protein</fullName>
    </submittedName>
</protein>
<gene>
    <name evidence="2" type="ordered locus">Pcal_0260</name>
</gene>
<sequence>MTAYSEQGEWVDEWVFIVGVEHPGEALLAVAFLVPGLAVLFAIVHPVTYAIALGVLAYVLFNAVRAARLWARARGLGLAVWREKLLCTPGFVEIGLSGRASSLWANFEPLGGPRYEWPETGSYVVVASGQWIYIRAPGCRVEEGPYRGMVVGVIDPERAYTLSARLSVSAPHGDYARAAVRPAGPGLADVAVEAWLVKARAARLELMVETSMGAHRVTLAESRGGTAERRVDFRGFYGRRVVVVAGTSHAWSLDLPAEGVAGLGWGPSYKLRLVLDMPASRDVTVEEEVTPQPPWLDA</sequence>
<dbReference type="STRING" id="410359.Pcal_0260"/>
<dbReference type="HOGENOM" id="CLU_932617_0_0_2"/>
<keyword evidence="1" id="KW-0812">Transmembrane</keyword>
<dbReference type="RefSeq" id="WP_011848954.1">
    <property type="nucleotide sequence ID" value="NC_009073.1"/>
</dbReference>
<dbReference type="EMBL" id="CP000561">
    <property type="protein sequence ID" value="ABO07697.1"/>
    <property type="molecule type" value="Genomic_DNA"/>
</dbReference>
<name>A3MST0_PYRCJ</name>
<dbReference type="Proteomes" id="UP000001431">
    <property type="component" value="Chromosome"/>
</dbReference>
<evidence type="ECO:0000313" key="2">
    <source>
        <dbReference type="EMBL" id="ABO07697.1"/>
    </source>
</evidence>
<feature type="transmembrane region" description="Helical" evidence="1">
    <location>
        <begin position="49"/>
        <end position="67"/>
    </location>
</feature>
<dbReference type="KEGG" id="pcl:Pcal_0260"/>
<keyword evidence="3" id="KW-1185">Reference proteome</keyword>
<proteinExistence type="predicted"/>
<dbReference type="AlphaFoldDB" id="A3MST0"/>
<dbReference type="eggNOG" id="arCOG06986">
    <property type="taxonomic scope" value="Archaea"/>
</dbReference>
<accession>A3MST0</accession>
<organism evidence="2 3">
    <name type="scientific">Pyrobaculum calidifontis (strain DSM 21063 / JCM 11548 / VA1)</name>
    <dbReference type="NCBI Taxonomy" id="410359"/>
    <lineage>
        <taxon>Archaea</taxon>
        <taxon>Thermoproteota</taxon>
        <taxon>Thermoprotei</taxon>
        <taxon>Thermoproteales</taxon>
        <taxon>Thermoproteaceae</taxon>
        <taxon>Pyrobaculum</taxon>
    </lineage>
</organism>
<keyword evidence="1" id="KW-1133">Transmembrane helix</keyword>
<reference evidence="2" key="1">
    <citation type="submission" date="2007-02" db="EMBL/GenBank/DDBJ databases">
        <title>Complete sequence of Pyrobaculum calidifontis JCM 11548.</title>
        <authorList>
            <consortium name="US DOE Joint Genome Institute"/>
            <person name="Copeland A."/>
            <person name="Lucas S."/>
            <person name="Lapidus A."/>
            <person name="Barry K."/>
            <person name="Glavina del Rio T."/>
            <person name="Dalin E."/>
            <person name="Tice H."/>
            <person name="Pitluck S."/>
            <person name="Chain P."/>
            <person name="Malfatti S."/>
            <person name="Shin M."/>
            <person name="Vergez L."/>
            <person name="Schmutz J."/>
            <person name="Larimer F."/>
            <person name="Land M."/>
            <person name="Hauser L."/>
            <person name="Kyrpides N."/>
            <person name="Mikhailova N."/>
            <person name="Cozen A.E."/>
            <person name="Fitz-Gibbon S.T."/>
            <person name="House C.H."/>
            <person name="Saltikov C."/>
            <person name="Lowe T.M."/>
            <person name="Richardson P."/>
        </authorList>
    </citation>
    <scope>NUCLEOTIDE SEQUENCE [LARGE SCALE GENOMIC DNA]</scope>
    <source>
        <strain evidence="2">JCM 11548</strain>
    </source>
</reference>
<keyword evidence="1" id="KW-0472">Membrane</keyword>
<evidence type="ECO:0000313" key="3">
    <source>
        <dbReference type="Proteomes" id="UP000001431"/>
    </source>
</evidence>
<dbReference type="GeneID" id="4908646"/>